<reference evidence="2" key="1">
    <citation type="submission" date="2020-09" db="EMBL/GenBank/DDBJ databases">
        <title>The complete mitochondrial genome of Eucampia zodiacus (Baciuariophyta).</title>
        <authorList>
            <person name="Zhang M."/>
            <person name="Chen N."/>
        </authorList>
    </citation>
    <scope>NUCLEOTIDE SEQUENCE</scope>
    <source>
        <strain evidence="2">CNS00060</strain>
    </source>
</reference>
<evidence type="ECO:0000313" key="2">
    <source>
        <dbReference type="EMBL" id="QPJ79933.1"/>
    </source>
</evidence>
<keyword evidence="1" id="KW-1133">Transmembrane helix</keyword>
<dbReference type="EMBL" id="MW026607">
    <property type="protein sequence ID" value="QPJ79933.1"/>
    <property type="molecule type" value="Genomic_DNA"/>
</dbReference>
<organism evidence="2">
    <name type="scientific">Eucampia zodiacus</name>
    <dbReference type="NCBI Taxonomy" id="444606"/>
    <lineage>
        <taxon>Eukaryota</taxon>
        <taxon>Sar</taxon>
        <taxon>Stramenopiles</taxon>
        <taxon>Ochrophyta</taxon>
        <taxon>Bacillariophyta</taxon>
        <taxon>Mediophyceae</taxon>
        <taxon>Biddulphiophycidae</taxon>
        <taxon>Hemiaulales</taxon>
        <taxon>Hemiaulaceae</taxon>
        <taxon>Eucampia</taxon>
    </lineage>
</organism>
<name>A0A7T0CRH2_9STRA</name>
<gene>
    <name evidence="2" type="primary">tatA</name>
</gene>
<protein>
    <submittedName>
        <fullName evidence="2">Sec-independent protein secretion pathway</fullName>
    </submittedName>
</protein>
<dbReference type="AlphaFoldDB" id="A0A7T0CRH2"/>
<accession>A0A7T0CRH2</accession>
<sequence length="36" mass="3972">MGTISFGQIILIVLLGVLLFGDISKIKKQISKIKKK</sequence>
<dbReference type="GeneID" id="63657678"/>
<keyword evidence="2" id="KW-0496">Mitochondrion</keyword>
<keyword evidence="1" id="KW-0812">Transmembrane</keyword>
<geneLocation type="mitochondrion" evidence="2"/>
<feature type="transmembrane region" description="Helical" evidence="1">
    <location>
        <begin position="6"/>
        <end position="26"/>
    </location>
</feature>
<keyword evidence="1" id="KW-0472">Membrane</keyword>
<proteinExistence type="predicted"/>
<evidence type="ECO:0000256" key="1">
    <source>
        <dbReference type="SAM" id="Phobius"/>
    </source>
</evidence>
<dbReference type="RefSeq" id="YP_010047246.1">
    <property type="nucleotide sequence ID" value="NC_054334.1"/>
</dbReference>